<dbReference type="AlphaFoldDB" id="A0A0C3DBK9"/>
<protein>
    <recommendedName>
        <fullName evidence="3">Carboxylic ester hydrolase</fullName>
        <ecNumber evidence="3">3.1.1.-</ecNumber>
    </recommendedName>
</protein>
<feature type="region of interest" description="Disordered" evidence="4">
    <location>
        <begin position="464"/>
        <end position="485"/>
    </location>
</feature>
<dbReference type="EC" id="3.1.1.-" evidence="3"/>
<evidence type="ECO:0000256" key="2">
    <source>
        <dbReference type="ARBA" id="ARBA00022801"/>
    </source>
</evidence>
<name>A0A0C3DBK9_OIDMZ</name>
<dbReference type="ESTHER" id="9pezi-a0a0c3dbk9">
    <property type="family name" value="Fungal_carboxylesterase_lipase"/>
</dbReference>
<dbReference type="InterPro" id="IPR019819">
    <property type="entry name" value="Carboxylesterase_B_CS"/>
</dbReference>
<dbReference type="InterPro" id="IPR029058">
    <property type="entry name" value="AB_hydrolase_fold"/>
</dbReference>
<feature type="chain" id="PRO_5005111261" description="Carboxylic ester hydrolase" evidence="3">
    <location>
        <begin position="21"/>
        <end position="649"/>
    </location>
</feature>
<reference evidence="6 7" key="1">
    <citation type="submission" date="2014-04" db="EMBL/GenBank/DDBJ databases">
        <authorList>
            <consortium name="DOE Joint Genome Institute"/>
            <person name="Kuo A."/>
            <person name="Martino E."/>
            <person name="Perotto S."/>
            <person name="Kohler A."/>
            <person name="Nagy L.G."/>
            <person name="Floudas D."/>
            <person name="Copeland A."/>
            <person name="Barry K.W."/>
            <person name="Cichocki N."/>
            <person name="Veneault-Fourrey C."/>
            <person name="LaButti K."/>
            <person name="Lindquist E.A."/>
            <person name="Lipzen A."/>
            <person name="Lundell T."/>
            <person name="Morin E."/>
            <person name="Murat C."/>
            <person name="Sun H."/>
            <person name="Tunlid A."/>
            <person name="Henrissat B."/>
            <person name="Grigoriev I.V."/>
            <person name="Hibbett D.S."/>
            <person name="Martin F."/>
            <person name="Nordberg H.P."/>
            <person name="Cantor M.N."/>
            <person name="Hua S.X."/>
        </authorList>
    </citation>
    <scope>NUCLEOTIDE SEQUENCE [LARGE SCALE GENOMIC DNA]</scope>
    <source>
        <strain evidence="6 7">Zn</strain>
    </source>
</reference>
<dbReference type="GO" id="GO:0016787">
    <property type="term" value="F:hydrolase activity"/>
    <property type="evidence" value="ECO:0007669"/>
    <property type="project" value="UniProtKB-KW"/>
</dbReference>
<evidence type="ECO:0000259" key="5">
    <source>
        <dbReference type="Pfam" id="PF00135"/>
    </source>
</evidence>
<dbReference type="SUPFAM" id="SSF53474">
    <property type="entry name" value="alpha/beta-Hydrolases"/>
    <property type="match status" value="1"/>
</dbReference>
<sequence length="649" mass="70450">MLSFNLLVATFLAIVSLAAGLSTEPSKVEERQSTGTSTPAPPVDIGYGIYQGYYNDTSQLNIYKGIRYAAPPTGTLRWQKPQPPAVNRSQTIAATSYPPRCPQGNDAPLPSNFNFTATDVGNEDCLFLSVFTPKNAKNLPVLVWIHGGGYGTGQGNNDFSELVMTNNHGFILVLIQYRLGAFGFLSSAELSHFGTPNAGLYDMHFSLEWVQDHIHSFGGDPSRVTISGESAGGGAVMLQAMAYGGTEGTKYFQNAIVASPYLPMQWDYNEFIPTQAYYLFAQAAGCFNQAENTVNSTIFECLQGKDTISLQNASALVAGSGKFGQWAFLPVTDGTFLQKRPSEQLLNGDVNGLRILSGNNADEGPGFVPQTILTSEDFDFFVQNLFPLMDSKTLSLLDSTYAIPPTLPGPLFSTLGNSGPSALNQSEFGIGQQQRANNLYAETTFVCPSYWLASAYSSQSHYSKRSMTEDKSGMTTKRNSRKQSWKYQFSVPPSEHGADLDAYQAINREALGYGTMSSGFRTAVQEIWGRFIMYNDPTLPPSVIKTITTFPNGTSTGDDITAAQTGKWPVWEGGSRDGGSAYKMLNLNMTGGHATEILWKSGGGQSINVTQYAGPGLTAKFDIVDAWTWEAGRGKRCEFWADVGSFVPE</sequence>
<dbReference type="Gene3D" id="3.40.50.1820">
    <property type="entry name" value="alpha/beta hydrolase"/>
    <property type="match status" value="1"/>
</dbReference>
<keyword evidence="7" id="KW-1185">Reference proteome</keyword>
<dbReference type="PANTHER" id="PTHR11559">
    <property type="entry name" value="CARBOXYLESTERASE"/>
    <property type="match status" value="1"/>
</dbReference>
<accession>A0A0C3DBK9</accession>
<evidence type="ECO:0000256" key="4">
    <source>
        <dbReference type="SAM" id="MobiDB-lite"/>
    </source>
</evidence>
<dbReference type="EMBL" id="KN832870">
    <property type="protein sequence ID" value="KIN08719.1"/>
    <property type="molecule type" value="Genomic_DNA"/>
</dbReference>
<dbReference type="InterPro" id="IPR050309">
    <property type="entry name" value="Type-B_Carboxylest/Lipase"/>
</dbReference>
<organism evidence="6 7">
    <name type="scientific">Oidiodendron maius (strain Zn)</name>
    <dbReference type="NCBI Taxonomy" id="913774"/>
    <lineage>
        <taxon>Eukaryota</taxon>
        <taxon>Fungi</taxon>
        <taxon>Dikarya</taxon>
        <taxon>Ascomycota</taxon>
        <taxon>Pezizomycotina</taxon>
        <taxon>Leotiomycetes</taxon>
        <taxon>Leotiomycetes incertae sedis</taxon>
        <taxon>Myxotrichaceae</taxon>
        <taxon>Oidiodendron</taxon>
    </lineage>
</organism>
<feature type="signal peptide" evidence="3">
    <location>
        <begin position="1"/>
        <end position="20"/>
    </location>
</feature>
<dbReference type="InParanoid" id="A0A0C3DBK9"/>
<dbReference type="InterPro" id="IPR002018">
    <property type="entry name" value="CarbesteraseB"/>
</dbReference>
<proteinExistence type="inferred from homology"/>
<gene>
    <name evidence="6" type="ORF">OIDMADRAFT_153305</name>
</gene>
<keyword evidence="2 3" id="KW-0378">Hydrolase</keyword>
<keyword evidence="3" id="KW-0732">Signal</keyword>
<comment type="similarity">
    <text evidence="1 3">Belongs to the type-B carboxylesterase/lipase family.</text>
</comment>
<evidence type="ECO:0000313" key="6">
    <source>
        <dbReference type="EMBL" id="KIN08719.1"/>
    </source>
</evidence>
<evidence type="ECO:0000313" key="7">
    <source>
        <dbReference type="Proteomes" id="UP000054321"/>
    </source>
</evidence>
<dbReference type="PROSITE" id="PS00122">
    <property type="entry name" value="CARBOXYLESTERASE_B_1"/>
    <property type="match status" value="1"/>
</dbReference>
<dbReference type="Pfam" id="PF00135">
    <property type="entry name" value="COesterase"/>
    <property type="match status" value="1"/>
</dbReference>
<evidence type="ECO:0000256" key="3">
    <source>
        <dbReference type="RuleBase" id="RU361235"/>
    </source>
</evidence>
<dbReference type="HOGENOM" id="CLU_006586_10_5_1"/>
<dbReference type="Proteomes" id="UP000054321">
    <property type="component" value="Unassembled WGS sequence"/>
</dbReference>
<dbReference type="InterPro" id="IPR019826">
    <property type="entry name" value="Carboxylesterase_B_AS"/>
</dbReference>
<dbReference type="STRING" id="913774.A0A0C3DBK9"/>
<feature type="domain" description="Carboxylesterase type B" evidence="5">
    <location>
        <begin position="43"/>
        <end position="460"/>
    </location>
</feature>
<evidence type="ECO:0000256" key="1">
    <source>
        <dbReference type="ARBA" id="ARBA00005964"/>
    </source>
</evidence>
<reference evidence="7" key="2">
    <citation type="submission" date="2015-01" db="EMBL/GenBank/DDBJ databases">
        <title>Evolutionary Origins and Diversification of the Mycorrhizal Mutualists.</title>
        <authorList>
            <consortium name="DOE Joint Genome Institute"/>
            <consortium name="Mycorrhizal Genomics Consortium"/>
            <person name="Kohler A."/>
            <person name="Kuo A."/>
            <person name="Nagy L.G."/>
            <person name="Floudas D."/>
            <person name="Copeland A."/>
            <person name="Barry K.W."/>
            <person name="Cichocki N."/>
            <person name="Veneault-Fourrey C."/>
            <person name="LaButti K."/>
            <person name="Lindquist E.A."/>
            <person name="Lipzen A."/>
            <person name="Lundell T."/>
            <person name="Morin E."/>
            <person name="Murat C."/>
            <person name="Riley R."/>
            <person name="Ohm R."/>
            <person name="Sun H."/>
            <person name="Tunlid A."/>
            <person name="Henrissat B."/>
            <person name="Grigoriev I.V."/>
            <person name="Hibbett D.S."/>
            <person name="Martin F."/>
        </authorList>
    </citation>
    <scope>NUCLEOTIDE SEQUENCE [LARGE SCALE GENOMIC DNA]</scope>
    <source>
        <strain evidence="7">Zn</strain>
    </source>
</reference>
<dbReference type="PROSITE" id="PS00941">
    <property type="entry name" value="CARBOXYLESTERASE_B_2"/>
    <property type="match status" value="1"/>
</dbReference>
<dbReference type="OrthoDB" id="408631at2759"/>